<dbReference type="EMBL" id="CP047593">
    <property type="protein sequence ID" value="QHI68652.1"/>
    <property type="molecule type" value="Genomic_DNA"/>
</dbReference>
<protein>
    <submittedName>
        <fullName evidence="3">CPBP family intramembrane metalloprotease</fullName>
    </submittedName>
</protein>
<dbReference type="RefSeq" id="WP_160627179.1">
    <property type="nucleotide sequence ID" value="NZ_CP047593.1"/>
</dbReference>
<keyword evidence="1" id="KW-1133">Transmembrane helix</keyword>
<dbReference type="Pfam" id="PF02517">
    <property type="entry name" value="Rce1-like"/>
    <property type="match status" value="1"/>
</dbReference>
<proteinExistence type="predicted"/>
<evidence type="ECO:0000313" key="4">
    <source>
        <dbReference type="Proteomes" id="UP000464954"/>
    </source>
</evidence>
<name>A0A6P1M3H4_9BACT</name>
<feature type="transmembrane region" description="Helical" evidence="1">
    <location>
        <begin position="149"/>
        <end position="167"/>
    </location>
</feature>
<keyword evidence="3" id="KW-0482">Metalloprotease</keyword>
<feature type="transmembrane region" description="Helical" evidence="1">
    <location>
        <begin position="111"/>
        <end position="137"/>
    </location>
</feature>
<sequence>MNRDRFKPLFALLLIFCAAPLLAALVSPWIYMAVQSRAAEVMQWVHQSEAAGTNLFWADIADSVFTSPFRRVNDRIVLILVLGLLAPAYRLSGMGGRADFGIPKRRDWLRLFGIGLIVAAASMLIVYAIGLFAGVYGPVNVDGDVVSELLKIIIGMLLIGVIEEILFRGFILTAFRKSFGPVAAVLLSSALFAAVHFIKPAEPEITNRWFSGFLLFSHPFSGAGSTFWPEVCTLFCMGTVLATLSTWTRSVYICIGLHAGWVWVMMLFRLFTENQGRLIWLYGPGEWISKGWIGPITALIIWAVVFATRKTWMTLGAED</sequence>
<keyword evidence="1" id="KW-0472">Membrane</keyword>
<dbReference type="PANTHER" id="PTHR39430">
    <property type="entry name" value="MEMBRANE-ASSOCIATED PROTEASE-RELATED"/>
    <property type="match status" value="1"/>
</dbReference>
<dbReference type="KEGG" id="taer:GT409_04055"/>
<dbReference type="PANTHER" id="PTHR39430:SF1">
    <property type="entry name" value="PROTEASE"/>
    <property type="match status" value="1"/>
</dbReference>
<organism evidence="3 4">
    <name type="scientific">Tichowtungia aerotolerans</name>
    <dbReference type="NCBI Taxonomy" id="2697043"/>
    <lineage>
        <taxon>Bacteria</taxon>
        <taxon>Pseudomonadati</taxon>
        <taxon>Kiritimatiellota</taxon>
        <taxon>Tichowtungiia</taxon>
        <taxon>Tichowtungiales</taxon>
        <taxon>Tichowtungiaceae</taxon>
        <taxon>Tichowtungia</taxon>
    </lineage>
</organism>
<feature type="domain" description="CAAX prenyl protease 2/Lysostaphin resistance protein A-like" evidence="2">
    <location>
        <begin position="148"/>
        <end position="263"/>
    </location>
</feature>
<feature type="transmembrane region" description="Helical" evidence="1">
    <location>
        <begin position="226"/>
        <end position="244"/>
    </location>
</feature>
<gene>
    <name evidence="3" type="ORF">GT409_04055</name>
</gene>
<dbReference type="GO" id="GO:0080120">
    <property type="term" value="P:CAAX-box protein maturation"/>
    <property type="evidence" value="ECO:0007669"/>
    <property type="project" value="UniProtKB-ARBA"/>
</dbReference>
<feature type="transmembrane region" description="Helical" evidence="1">
    <location>
        <begin position="75"/>
        <end position="91"/>
    </location>
</feature>
<dbReference type="GO" id="GO:0008237">
    <property type="term" value="F:metallopeptidase activity"/>
    <property type="evidence" value="ECO:0007669"/>
    <property type="project" value="UniProtKB-KW"/>
</dbReference>
<dbReference type="InterPro" id="IPR003675">
    <property type="entry name" value="Rce1/LyrA-like_dom"/>
</dbReference>
<reference evidence="3 4" key="1">
    <citation type="submission" date="2020-01" db="EMBL/GenBank/DDBJ databases">
        <title>Ponticoccus aerotolerans gen. nov., sp. nov., an anaerobic bacterium and proposal of Ponticoccusceae fam. nov., Ponticoccusles ord. nov. and Ponticoccuse classis nov. in the phylum Kiritimatiellaeota.</title>
        <authorList>
            <person name="Zhou L.Y."/>
            <person name="Du Z.J."/>
        </authorList>
    </citation>
    <scope>NUCLEOTIDE SEQUENCE [LARGE SCALE GENOMIC DNA]</scope>
    <source>
        <strain evidence="3 4">S-5007</strain>
    </source>
</reference>
<keyword evidence="1" id="KW-0812">Transmembrane</keyword>
<feature type="transmembrane region" description="Helical" evidence="1">
    <location>
        <begin position="291"/>
        <end position="308"/>
    </location>
</feature>
<accession>A0A6P1M3H4</accession>
<evidence type="ECO:0000259" key="2">
    <source>
        <dbReference type="Pfam" id="PF02517"/>
    </source>
</evidence>
<keyword evidence="3" id="KW-0378">Hydrolase</keyword>
<keyword evidence="3" id="KW-0645">Protease</keyword>
<keyword evidence="4" id="KW-1185">Reference proteome</keyword>
<dbReference type="GO" id="GO:0004175">
    <property type="term" value="F:endopeptidase activity"/>
    <property type="evidence" value="ECO:0007669"/>
    <property type="project" value="UniProtKB-ARBA"/>
</dbReference>
<feature type="transmembrane region" description="Helical" evidence="1">
    <location>
        <begin position="179"/>
        <end position="198"/>
    </location>
</feature>
<dbReference type="Proteomes" id="UP000464954">
    <property type="component" value="Chromosome"/>
</dbReference>
<feature type="transmembrane region" description="Helical" evidence="1">
    <location>
        <begin position="251"/>
        <end position="271"/>
    </location>
</feature>
<evidence type="ECO:0000313" key="3">
    <source>
        <dbReference type="EMBL" id="QHI68652.1"/>
    </source>
</evidence>
<dbReference type="GO" id="GO:0006508">
    <property type="term" value="P:proteolysis"/>
    <property type="evidence" value="ECO:0007669"/>
    <property type="project" value="UniProtKB-KW"/>
</dbReference>
<dbReference type="AlphaFoldDB" id="A0A6P1M3H4"/>
<evidence type="ECO:0000256" key="1">
    <source>
        <dbReference type="SAM" id="Phobius"/>
    </source>
</evidence>